<dbReference type="GO" id="GO:0003678">
    <property type="term" value="F:DNA helicase activity"/>
    <property type="evidence" value="ECO:0007669"/>
    <property type="project" value="TreeGrafter"/>
</dbReference>
<dbReference type="SUPFAM" id="SSF50249">
    <property type="entry name" value="Nucleic acid-binding proteins"/>
    <property type="match status" value="1"/>
</dbReference>
<dbReference type="InterPro" id="IPR001650">
    <property type="entry name" value="Helicase_C-like"/>
</dbReference>
<dbReference type="SMART" id="SM00490">
    <property type="entry name" value="HELICc"/>
    <property type="match status" value="1"/>
</dbReference>
<dbReference type="GO" id="GO:0006281">
    <property type="term" value="P:DNA repair"/>
    <property type="evidence" value="ECO:0007669"/>
    <property type="project" value="UniProtKB-KW"/>
</dbReference>
<evidence type="ECO:0000256" key="1">
    <source>
        <dbReference type="ARBA" id="ARBA00022741"/>
    </source>
</evidence>
<name>A0A5B1C3S3_VIBCL</name>
<dbReference type="PANTHER" id="PTHR47964:SF1">
    <property type="entry name" value="ATP-DEPENDENT DNA HELICASE HOMOLOG RECG, CHLOROPLASTIC"/>
    <property type="match status" value="1"/>
</dbReference>
<gene>
    <name evidence="10" type="ORF">F0M16_10385</name>
</gene>
<dbReference type="InterPro" id="IPR047112">
    <property type="entry name" value="RecG/Mfd"/>
</dbReference>
<keyword evidence="6" id="KW-0238">DNA-binding</keyword>
<accession>A0A5B1C3S3</accession>
<evidence type="ECO:0000256" key="3">
    <source>
        <dbReference type="ARBA" id="ARBA00022801"/>
    </source>
</evidence>
<dbReference type="Pfam" id="PF00270">
    <property type="entry name" value="DEAD"/>
    <property type="match status" value="1"/>
</dbReference>
<evidence type="ECO:0000259" key="9">
    <source>
        <dbReference type="PROSITE" id="PS51194"/>
    </source>
</evidence>
<keyword evidence="3" id="KW-0378">Hydrolase</keyword>
<evidence type="ECO:0000256" key="7">
    <source>
        <dbReference type="ARBA" id="ARBA00023204"/>
    </source>
</evidence>
<dbReference type="PANTHER" id="PTHR47964">
    <property type="entry name" value="ATP-DEPENDENT DNA HELICASE HOMOLOG RECG, CHLOROPLASTIC"/>
    <property type="match status" value="1"/>
</dbReference>
<dbReference type="InterPro" id="IPR033454">
    <property type="entry name" value="RecG_wedge"/>
</dbReference>
<dbReference type="EMBL" id="VUAA01000010">
    <property type="protein sequence ID" value="KAA1254665.1"/>
    <property type="molecule type" value="Genomic_DNA"/>
</dbReference>
<dbReference type="Pfam" id="PF17191">
    <property type="entry name" value="RecG_wedge"/>
    <property type="match status" value="1"/>
</dbReference>
<dbReference type="PROSITE" id="PS51194">
    <property type="entry name" value="HELICASE_CTER"/>
    <property type="match status" value="1"/>
</dbReference>
<dbReference type="Pfam" id="PF00271">
    <property type="entry name" value="Helicase_C"/>
    <property type="match status" value="1"/>
</dbReference>
<dbReference type="InterPro" id="IPR011545">
    <property type="entry name" value="DEAD/DEAH_box_helicase_dom"/>
</dbReference>
<keyword evidence="4 10" id="KW-0347">Helicase</keyword>
<organism evidence="10 11">
    <name type="scientific">Vibrio cholerae</name>
    <dbReference type="NCBI Taxonomy" id="666"/>
    <lineage>
        <taxon>Bacteria</taxon>
        <taxon>Pseudomonadati</taxon>
        <taxon>Pseudomonadota</taxon>
        <taxon>Gammaproteobacteria</taxon>
        <taxon>Vibrionales</taxon>
        <taxon>Vibrionaceae</taxon>
        <taxon>Vibrio</taxon>
    </lineage>
</organism>
<dbReference type="InterPro" id="IPR014001">
    <property type="entry name" value="Helicase_ATP-bd"/>
</dbReference>
<sequence length="719" mass="81603">MKVEDISARFLTNVKKIGIERMEELLLYLPTKYKDFSVVAPSVTHMLGMPDTHLFKLKLLSMPERNNQKKYTKLFVSDGYANLSIFFFHNSNRISELNKGDIIYVEGKAEQKGKFINISNPELVEGYDLGKVVPIYKGEKGVVSPFTIAQNIKIMLQNHFDMFVDFVRDEYNVTDQDIQMFSDKFTNLYDVFNAIHNPSSVEESEDAMSIIKVINAKTALKTALSSSQPERNERSRISFEVSEITRCLRMLPYNLTPSQKRSVWDICKDLNSDYPMDRLLSGDVGFGKTLTYAIPAVCAHRSDSSVVILTPNTLLAIQIADEIRETFNVDGVKLVISDDEPRPTEEELKQKPIIVGTSAILHWLDAYEGEYVVDFLIVDEQQKLGSQQKVCIMSEHTNFLEATATSIPRTTALVIYGNKKVSYLTECPVEKNIRTAIVGKEHQKQVMNTLRKIVEKEKKQIAVLYPVREKDYSIFDLNLKGQPIEGKILELLSECTRDGVKSEIPYIQVLLRKAEKTKFDKLLKMNKIDIDIIEREDLEDHEENKRNVESAYLMWDKIYPGRVVKIHGGLSAEEKSKALQIAKDGLCDVIITTSVIEIGLTVPDLMGLYVKDADRYGASTLHQFRGRVSRKGGKGIFLMGVDKFTNEMSDKSRNRLELLVRFEKGYDIAEEDMRQRGFGDLEKAGKVQSGNLDGMFKGVKVTPDDVDQLIKMTGLQKAA</sequence>
<evidence type="ECO:0000313" key="10">
    <source>
        <dbReference type="EMBL" id="KAA1254665.1"/>
    </source>
</evidence>
<protein>
    <submittedName>
        <fullName evidence="10">DEAD/DEAH box helicase</fullName>
    </submittedName>
</protein>
<dbReference type="Gene3D" id="3.40.50.300">
    <property type="entry name" value="P-loop containing nucleotide triphosphate hydrolases"/>
    <property type="match status" value="2"/>
</dbReference>
<dbReference type="SUPFAM" id="SSF52540">
    <property type="entry name" value="P-loop containing nucleoside triphosphate hydrolases"/>
    <property type="match status" value="2"/>
</dbReference>
<evidence type="ECO:0000256" key="5">
    <source>
        <dbReference type="ARBA" id="ARBA00022840"/>
    </source>
</evidence>
<dbReference type="Proteomes" id="UP000323225">
    <property type="component" value="Unassembled WGS sequence"/>
</dbReference>
<dbReference type="GO" id="GO:0005524">
    <property type="term" value="F:ATP binding"/>
    <property type="evidence" value="ECO:0007669"/>
    <property type="project" value="UniProtKB-KW"/>
</dbReference>
<dbReference type="PROSITE" id="PS51192">
    <property type="entry name" value="HELICASE_ATP_BIND_1"/>
    <property type="match status" value="1"/>
</dbReference>
<keyword evidence="5" id="KW-0067">ATP-binding</keyword>
<evidence type="ECO:0000256" key="4">
    <source>
        <dbReference type="ARBA" id="ARBA00022806"/>
    </source>
</evidence>
<dbReference type="GO" id="GO:0016787">
    <property type="term" value="F:hydrolase activity"/>
    <property type="evidence" value="ECO:0007669"/>
    <property type="project" value="UniProtKB-KW"/>
</dbReference>
<feature type="domain" description="Helicase ATP-binding" evidence="8">
    <location>
        <begin position="269"/>
        <end position="424"/>
    </location>
</feature>
<feature type="domain" description="Helicase C-terminal" evidence="9">
    <location>
        <begin position="499"/>
        <end position="674"/>
    </location>
</feature>
<dbReference type="SMART" id="SM00487">
    <property type="entry name" value="DEXDc"/>
    <property type="match status" value="1"/>
</dbReference>
<evidence type="ECO:0000313" key="11">
    <source>
        <dbReference type="Proteomes" id="UP000323225"/>
    </source>
</evidence>
<reference evidence="10 11" key="1">
    <citation type="submission" date="2019-09" db="EMBL/GenBank/DDBJ databases">
        <authorList>
            <person name="Kritzky A."/>
            <person name="Schelkanova E.Y."/>
            <person name="Alkhova Z.V."/>
            <person name="Smirnova N.I."/>
        </authorList>
    </citation>
    <scope>NUCLEOTIDE SEQUENCE [LARGE SCALE GENOMIC DNA]</scope>
    <source>
        <strain evidence="10 11">M1526</strain>
    </source>
</reference>
<dbReference type="AlphaFoldDB" id="A0A5B1C3S3"/>
<dbReference type="GO" id="GO:0003677">
    <property type="term" value="F:DNA binding"/>
    <property type="evidence" value="ECO:0007669"/>
    <property type="project" value="UniProtKB-KW"/>
</dbReference>
<keyword evidence="1" id="KW-0547">Nucleotide-binding</keyword>
<comment type="caution">
    <text evidence="10">The sequence shown here is derived from an EMBL/GenBank/DDBJ whole genome shotgun (WGS) entry which is preliminary data.</text>
</comment>
<evidence type="ECO:0000259" key="8">
    <source>
        <dbReference type="PROSITE" id="PS51192"/>
    </source>
</evidence>
<evidence type="ECO:0000256" key="6">
    <source>
        <dbReference type="ARBA" id="ARBA00023125"/>
    </source>
</evidence>
<dbReference type="InterPro" id="IPR027417">
    <property type="entry name" value="P-loop_NTPase"/>
</dbReference>
<evidence type="ECO:0000256" key="2">
    <source>
        <dbReference type="ARBA" id="ARBA00022763"/>
    </source>
</evidence>
<keyword evidence="7" id="KW-0234">DNA repair</keyword>
<dbReference type="InterPro" id="IPR012340">
    <property type="entry name" value="NA-bd_OB-fold"/>
</dbReference>
<keyword evidence="2" id="KW-0227">DNA damage</keyword>
<proteinExistence type="predicted"/>